<evidence type="ECO:0000256" key="3">
    <source>
        <dbReference type="ARBA" id="ARBA00022705"/>
    </source>
</evidence>
<evidence type="ECO:0000313" key="15">
    <source>
        <dbReference type="EMBL" id="SDC79314.1"/>
    </source>
</evidence>
<dbReference type="InterPro" id="IPR016136">
    <property type="entry name" value="DNA_helicase_N/primase_C"/>
</dbReference>
<evidence type="ECO:0000256" key="6">
    <source>
        <dbReference type="ARBA" id="ARBA00022806"/>
    </source>
</evidence>
<evidence type="ECO:0000256" key="10">
    <source>
        <dbReference type="ARBA" id="ARBA00048954"/>
    </source>
</evidence>
<evidence type="ECO:0000259" key="14">
    <source>
        <dbReference type="PROSITE" id="PS51199"/>
    </source>
</evidence>
<keyword evidence="4 12" id="KW-0547">Nucleotide-binding</keyword>
<dbReference type="GO" id="GO:0140664">
    <property type="term" value="F:ATP-dependent DNA damage sensor activity"/>
    <property type="evidence" value="ECO:0007669"/>
    <property type="project" value="InterPro"/>
</dbReference>
<dbReference type="PROSITE" id="PS50162">
    <property type="entry name" value="RECA_2"/>
    <property type="match status" value="1"/>
</dbReference>
<dbReference type="SUPFAM" id="SSF48024">
    <property type="entry name" value="N-terminal domain of DnaB helicase"/>
    <property type="match status" value="1"/>
</dbReference>
<proteinExistence type="inferred from homology"/>
<evidence type="ECO:0000256" key="9">
    <source>
        <dbReference type="ARBA" id="ARBA00023235"/>
    </source>
</evidence>
<evidence type="ECO:0000313" key="16">
    <source>
        <dbReference type="Proteomes" id="UP000199411"/>
    </source>
</evidence>
<keyword evidence="2 12" id="KW-0639">Primosome</keyword>
<dbReference type="Gene3D" id="1.10.860.10">
    <property type="entry name" value="DNAb Helicase, Chain A"/>
    <property type="match status" value="1"/>
</dbReference>
<dbReference type="InterPro" id="IPR036185">
    <property type="entry name" value="DNA_heli_DnaB-like_N_sf"/>
</dbReference>
<evidence type="ECO:0000256" key="11">
    <source>
        <dbReference type="NCBIfam" id="TIGR00665"/>
    </source>
</evidence>
<dbReference type="GO" id="GO:0005829">
    <property type="term" value="C:cytosol"/>
    <property type="evidence" value="ECO:0007669"/>
    <property type="project" value="TreeGrafter"/>
</dbReference>
<dbReference type="Proteomes" id="UP000199411">
    <property type="component" value="Unassembled WGS sequence"/>
</dbReference>
<comment type="catalytic activity">
    <reaction evidence="10 12">
        <text>ATP + H2O = ADP + phosphate + H(+)</text>
        <dbReference type="Rhea" id="RHEA:13065"/>
        <dbReference type="ChEBI" id="CHEBI:15377"/>
        <dbReference type="ChEBI" id="CHEBI:15378"/>
        <dbReference type="ChEBI" id="CHEBI:30616"/>
        <dbReference type="ChEBI" id="CHEBI:43474"/>
        <dbReference type="ChEBI" id="CHEBI:456216"/>
        <dbReference type="EC" id="5.6.2.3"/>
    </reaction>
</comment>
<dbReference type="GO" id="GO:0005524">
    <property type="term" value="F:ATP binding"/>
    <property type="evidence" value="ECO:0007669"/>
    <property type="project" value="UniProtKB-UniRule"/>
</dbReference>
<keyword evidence="8 12" id="KW-0238">DNA-binding</keyword>
<keyword evidence="5 12" id="KW-0378">Hydrolase</keyword>
<dbReference type="GO" id="GO:1990077">
    <property type="term" value="C:primosome complex"/>
    <property type="evidence" value="ECO:0007669"/>
    <property type="project" value="UniProtKB-UniRule"/>
</dbReference>
<gene>
    <name evidence="15" type="ORF">SAMN05660835_01369</name>
</gene>
<accession>A0A1G6PIB1</accession>
<evidence type="ECO:0000256" key="4">
    <source>
        <dbReference type="ARBA" id="ARBA00022741"/>
    </source>
</evidence>
<dbReference type="GO" id="GO:0006281">
    <property type="term" value="P:DNA repair"/>
    <property type="evidence" value="ECO:0007669"/>
    <property type="project" value="InterPro"/>
</dbReference>
<evidence type="ECO:0000256" key="8">
    <source>
        <dbReference type="ARBA" id="ARBA00023125"/>
    </source>
</evidence>
<feature type="domain" description="RecA family profile 1" evidence="13">
    <location>
        <begin position="188"/>
        <end position="367"/>
    </location>
</feature>
<dbReference type="GO" id="GO:0016887">
    <property type="term" value="F:ATP hydrolysis activity"/>
    <property type="evidence" value="ECO:0007669"/>
    <property type="project" value="RHEA"/>
</dbReference>
<evidence type="ECO:0000259" key="13">
    <source>
        <dbReference type="PROSITE" id="PS50162"/>
    </source>
</evidence>
<keyword evidence="9" id="KW-0413">Isomerase</keyword>
<sequence>MKINTPLKPATSSSTSIELPNAYEAEKALLSALFLDNSKIGQALEYITDKHFYDKRNALIFQTMLVLYSQGISFDHIIVANHLGKQLDTIGGMDYLIEITDYLPNISNITHYAKIIYQKSVLRELIFASQEIADVAYSDALDTEEILNFAEKKIFNISTKKTESYKSLNDIGDEIKELIQNLKQRNAEVTGLPTGFIDIDRMLNGFQRGDLIILAARPSMGKTAFAVNIALNMAQKNNISVGIFSLEMTYRQIAMRILSSMSNIEFHKIKSGRLSASEWNLLVQTIDEARNLRIYIDDSSLITSLDIRTKARKLKIERNIDFLIIDYLQLIEGLKRENRAQEVSEISRSLKILAKELNIPILALSQLNRSVEQRDNKRPMMSDLRESGSIEQDADIVMFIYRDDVYHKKNDANNKKNQSDEPQTTPAEIHIAKHRNGPTGTVNLLFHKNTTTFKNMSDEQTVDTFYNNVNEVEEF</sequence>
<dbReference type="Gene3D" id="3.40.50.300">
    <property type="entry name" value="P-loop containing nucleotide triphosphate hydrolases"/>
    <property type="match status" value="1"/>
</dbReference>
<dbReference type="InterPro" id="IPR007692">
    <property type="entry name" value="DNA_helicase_DnaB"/>
</dbReference>
<dbReference type="GO" id="GO:0042802">
    <property type="term" value="F:identical protein binding"/>
    <property type="evidence" value="ECO:0007669"/>
    <property type="project" value="UniProtKB-ARBA"/>
</dbReference>
<evidence type="ECO:0000256" key="12">
    <source>
        <dbReference type="RuleBase" id="RU362085"/>
    </source>
</evidence>
<dbReference type="EC" id="5.6.2.3" evidence="11 12"/>
<reference evidence="16" key="1">
    <citation type="submission" date="2016-10" db="EMBL/GenBank/DDBJ databases">
        <authorList>
            <person name="Varghese N."/>
            <person name="Submissions S."/>
        </authorList>
    </citation>
    <scope>NUCLEOTIDE SEQUENCE [LARGE SCALE GENOMIC DNA]</scope>
    <source>
        <strain evidence="16">DSM 8415</strain>
    </source>
</reference>
<evidence type="ECO:0000256" key="5">
    <source>
        <dbReference type="ARBA" id="ARBA00022801"/>
    </source>
</evidence>
<dbReference type="GO" id="GO:0006269">
    <property type="term" value="P:DNA replication, synthesis of primer"/>
    <property type="evidence" value="ECO:0007669"/>
    <property type="project" value="UniProtKB-UniRule"/>
</dbReference>
<dbReference type="Pfam" id="PF00772">
    <property type="entry name" value="DnaB"/>
    <property type="match status" value="1"/>
</dbReference>
<dbReference type="NCBIfam" id="TIGR00665">
    <property type="entry name" value="DnaB"/>
    <property type="match status" value="1"/>
</dbReference>
<dbReference type="GO" id="GO:0003677">
    <property type="term" value="F:DNA binding"/>
    <property type="evidence" value="ECO:0007669"/>
    <property type="project" value="UniProtKB-UniRule"/>
</dbReference>
<name>A0A1G6PIB1_9BACT</name>
<dbReference type="InterPro" id="IPR007693">
    <property type="entry name" value="DNA_helicase_DnaB-like_N"/>
</dbReference>
<comment type="function">
    <text evidence="12">The main replicative DNA helicase, it participates in initiation and elongation during chromosome replication. Travels ahead of the DNA replisome, separating dsDNA into templates for DNA synthesis. A processive ATP-dependent 5'-3' DNA helicase it has DNA-dependent ATPase activity.</text>
</comment>
<keyword evidence="16" id="KW-1185">Reference proteome</keyword>
<dbReference type="InterPro" id="IPR020588">
    <property type="entry name" value="RecA_ATP-bd"/>
</dbReference>
<dbReference type="Pfam" id="PF03796">
    <property type="entry name" value="DnaB_C"/>
    <property type="match status" value="1"/>
</dbReference>
<protein>
    <recommendedName>
        <fullName evidence="11 12">Replicative DNA helicase</fullName>
        <ecNumber evidence="11 12">5.6.2.3</ecNumber>
    </recommendedName>
</protein>
<dbReference type="PANTHER" id="PTHR30153">
    <property type="entry name" value="REPLICATIVE DNA HELICASE DNAB"/>
    <property type="match status" value="1"/>
</dbReference>
<dbReference type="AlphaFoldDB" id="A0A1G6PIB1"/>
<keyword evidence="7 12" id="KW-0067">ATP-binding</keyword>
<dbReference type="SUPFAM" id="SSF52540">
    <property type="entry name" value="P-loop containing nucleoside triphosphate hydrolases"/>
    <property type="match status" value="1"/>
</dbReference>
<keyword evidence="3 12" id="KW-0235">DNA replication</keyword>
<dbReference type="PANTHER" id="PTHR30153:SF2">
    <property type="entry name" value="REPLICATIVE DNA HELICASE"/>
    <property type="match status" value="1"/>
</dbReference>
<dbReference type="RefSeq" id="WP_092129155.1">
    <property type="nucleotide sequence ID" value="NZ_FMYU01000009.1"/>
</dbReference>
<evidence type="ECO:0000256" key="2">
    <source>
        <dbReference type="ARBA" id="ARBA00022515"/>
    </source>
</evidence>
<evidence type="ECO:0000256" key="1">
    <source>
        <dbReference type="ARBA" id="ARBA00008428"/>
    </source>
</evidence>
<feature type="domain" description="SF4 helicase" evidence="14">
    <location>
        <begin position="185"/>
        <end position="460"/>
    </location>
</feature>
<organism evidence="15 16">
    <name type="scientific">Desulfurella multipotens</name>
    <dbReference type="NCBI Taxonomy" id="79269"/>
    <lineage>
        <taxon>Bacteria</taxon>
        <taxon>Pseudomonadati</taxon>
        <taxon>Campylobacterota</taxon>
        <taxon>Desulfurellia</taxon>
        <taxon>Desulfurellales</taxon>
        <taxon>Desulfurellaceae</taxon>
        <taxon>Desulfurella</taxon>
    </lineage>
</organism>
<dbReference type="InterPro" id="IPR007694">
    <property type="entry name" value="DNA_helicase_DnaB-like_C"/>
</dbReference>
<dbReference type="EMBL" id="FMYU01000009">
    <property type="protein sequence ID" value="SDC79314.1"/>
    <property type="molecule type" value="Genomic_DNA"/>
</dbReference>
<keyword evidence="6 12" id="KW-0347">Helicase</keyword>
<dbReference type="InterPro" id="IPR027417">
    <property type="entry name" value="P-loop_NTPase"/>
</dbReference>
<dbReference type="CDD" id="cd00984">
    <property type="entry name" value="DnaB_C"/>
    <property type="match status" value="1"/>
</dbReference>
<comment type="similarity">
    <text evidence="1 12">Belongs to the helicase family. DnaB subfamily.</text>
</comment>
<dbReference type="OrthoDB" id="9773982at2"/>
<dbReference type="FunFam" id="3.40.50.300:FF:000076">
    <property type="entry name" value="Replicative DNA helicase"/>
    <property type="match status" value="1"/>
</dbReference>
<dbReference type="PROSITE" id="PS51199">
    <property type="entry name" value="SF4_HELICASE"/>
    <property type="match status" value="1"/>
</dbReference>
<evidence type="ECO:0000256" key="7">
    <source>
        <dbReference type="ARBA" id="ARBA00022840"/>
    </source>
</evidence>
<dbReference type="GO" id="GO:0043139">
    <property type="term" value="F:5'-3' DNA helicase activity"/>
    <property type="evidence" value="ECO:0007669"/>
    <property type="project" value="UniProtKB-EC"/>
</dbReference>